<accession>A0A2T0LJ89</accession>
<reference evidence="2 3" key="1">
    <citation type="submission" date="2018-03" db="EMBL/GenBank/DDBJ databases">
        <title>Genomic Encyclopedia of Archaeal and Bacterial Type Strains, Phase II (KMG-II): from individual species to whole genera.</title>
        <authorList>
            <person name="Goeker M."/>
        </authorList>
    </citation>
    <scope>NUCLEOTIDE SEQUENCE [LARGE SCALE GENOMIC DNA]</scope>
    <source>
        <strain evidence="2 3">DSM 44946</strain>
    </source>
</reference>
<dbReference type="RefSeq" id="WP_106343539.1">
    <property type="nucleotide sequence ID" value="NZ_PVNE01000001.1"/>
</dbReference>
<keyword evidence="1" id="KW-0472">Membrane</keyword>
<keyword evidence="1" id="KW-1133">Transmembrane helix</keyword>
<evidence type="ECO:0000256" key="1">
    <source>
        <dbReference type="SAM" id="Phobius"/>
    </source>
</evidence>
<sequence length="69" mass="7575">METVGWVCLVAGVILLFMAKGALGNRDGHFVDGWIEARRTGEDRKRNGRRSLIYFLLGLGLVAMGVVLV</sequence>
<dbReference type="OrthoDB" id="9979642at2"/>
<comment type="caution">
    <text evidence="2">The sequence shown here is derived from an EMBL/GenBank/DDBJ whole genome shotgun (WGS) entry which is preliminary data.</text>
</comment>
<evidence type="ECO:0000313" key="2">
    <source>
        <dbReference type="EMBL" id="PRX42586.1"/>
    </source>
</evidence>
<keyword evidence="1" id="KW-0812">Transmembrane</keyword>
<evidence type="ECO:0000313" key="3">
    <source>
        <dbReference type="Proteomes" id="UP000237797"/>
    </source>
</evidence>
<dbReference type="AlphaFoldDB" id="A0A2T0LJ89"/>
<feature type="transmembrane region" description="Helical" evidence="1">
    <location>
        <begin position="51"/>
        <end position="68"/>
    </location>
</feature>
<dbReference type="EMBL" id="PVNE01000001">
    <property type="protein sequence ID" value="PRX42586.1"/>
    <property type="molecule type" value="Genomic_DNA"/>
</dbReference>
<protein>
    <submittedName>
        <fullName evidence="2">Uncharacterized protein</fullName>
    </submittedName>
</protein>
<dbReference type="Proteomes" id="UP000237797">
    <property type="component" value="Unassembled WGS sequence"/>
</dbReference>
<organism evidence="2 3">
    <name type="scientific">Planifilum fimeticola</name>
    <dbReference type="NCBI Taxonomy" id="201975"/>
    <lineage>
        <taxon>Bacteria</taxon>
        <taxon>Bacillati</taxon>
        <taxon>Bacillota</taxon>
        <taxon>Bacilli</taxon>
        <taxon>Bacillales</taxon>
        <taxon>Thermoactinomycetaceae</taxon>
        <taxon>Planifilum</taxon>
    </lineage>
</organism>
<name>A0A2T0LJ89_9BACL</name>
<keyword evidence="3" id="KW-1185">Reference proteome</keyword>
<proteinExistence type="predicted"/>
<gene>
    <name evidence="2" type="ORF">CLV97_10174</name>
</gene>